<evidence type="ECO:0000313" key="4">
    <source>
        <dbReference type="Proteomes" id="UP000030752"/>
    </source>
</evidence>
<feature type="region of interest" description="Disordered" evidence="2">
    <location>
        <begin position="427"/>
        <end position="446"/>
    </location>
</feature>
<sequence>MNSIGKAFHKNKKDSVISKAKPSQRLVIEEDPAPTHHPFEVSAIRDLIGRTFETPKRITRPVSNTAVRDAGLLSAKASNSSSSETDYDEASSAFFNELQDEPQAEFPELASSSLESSPDTIIGREGASLLEMVRDRDDRLRMLRHCNNGQQRELQRARKLVKFYIEKDENLVAETLSWQESTDKALGLVTKSPEKLRVEIARSAELQSDLNTALKQGKAAKDDEAMARELYDALLAEKVKDSTALAGALEITGALIQEKESLRQFLMREIQLALVQSQRNHGLERDRYIKAFDLAQHHKKDSEMLREDIQLLREQVEQLQQADSSADLAQEHASAVKDLFAMLKLASSNQTITDAVEVLINKMTEAKTSAEMLGSLMREVSELKEQAVLKRRQHNDNILALRTEVDEQKKVLLSRESGDLKQALELSSARGELDEATSKVSGLVED</sequence>
<dbReference type="RefSeq" id="XP_008717150.1">
    <property type="nucleotide sequence ID" value="XM_008718928.1"/>
</dbReference>
<keyword evidence="4" id="KW-1185">Reference proteome</keyword>
<organism evidence="3 4">
    <name type="scientific">Cyphellophora europaea (strain CBS 101466)</name>
    <name type="common">Phialophora europaea</name>
    <dbReference type="NCBI Taxonomy" id="1220924"/>
    <lineage>
        <taxon>Eukaryota</taxon>
        <taxon>Fungi</taxon>
        <taxon>Dikarya</taxon>
        <taxon>Ascomycota</taxon>
        <taxon>Pezizomycotina</taxon>
        <taxon>Eurotiomycetes</taxon>
        <taxon>Chaetothyriomycetidae</taxon>
        <taxon>Chaetothyriales</taxon>
        <taxon>Cyphellophoraceae</taxon>
        <taxon>Cyphellophora</taxon>
    </lineage>
</organism>
<name>W2RV36_CYPE1</name>
<feature type="coiled-coil region" evidence="1">
    <location>
        <begin position="295"/>
        <end position="322"/>
    </location>
</feature>
<dbReference type="AlphaFoldDB" id="W2RV36"/>
<reference evidence="3 4" key="1">
    <citation type="submission" date="2013-03" db="EMBL/GenBank/DDBJ databases">
        <title>The Genome Sequence of Phialophora europaea CBS 101466.</title>
        <authorList>
            <consortium name="The Broad Institute Genomics Platform"/>
            <person name="Cuomo C."/>
            <person name="de Hoog S."/>
            <person name="Gorbushina A."/>
            <person name="Walker B."/>
            <person name="Young S.K."/>
            <person name="Zeng Q."/>
            <person name="Gargeya S."/>
            <person name="Fitzgerald M."/>
            <person name="Haas B."/>
            <person name="Abouelleil A."/>
            <person name="Allen A.W."/>
            <person name="Alvarado L."/>
            <person name="Arachchi H.M."/>
            <person name="Berlin A.M."/>
            <person name="Chapman S.B."/>
            <person name="Gainer-Dewar J."/>
            <person name="Goldberg J."/>
            <person name="Griggs A."/>
            <person name="Gujja S."/>
            <person name="Hansen M."/>
            <person name="Howarth C."/>
            <person name="Imamovic A."/>
            <person name="Ireland A."/>
            <person name="Larimer J."/>
            <person name="McCowan C."/>
            <person name="Murphy C."/>
            <person name="Pearson M."/>
            <person name="Poon T.W."/>
            <person name="Priest M."/>
            <person name="Roberts A."/>
            <person name="Saif S."/>
            <person name="Shea T."/>
            <person name="Sisk P."/>
            <person name="Sykes S."/>
            <person name="Wortman J."/>
            <person name="Nusbaum C."/>
            <person name="Birren B."/>
        </authorList>
    </citation>
    <scope>NUCLEOTIDE SEQUENCE [LARGE SCALE GENOMIC DNA]</scope>
    <source>
        <strain evidence="3 4">CBS 101466</strain>
    </source>
</reference>
<evidence type="ECO:0000256" key="1">
    <source>
        <dbReference type="SAM" id="Coils"/>
    </source>
</evidence>
<gene>
    <name evidence="3" type="ORF">HMPREF1541_04583</name>
</gene>
<feature type="region of interest" description="Disordered" evidence="2">
    <location>
        <begin position="1"/>
        <end position="24"/>
    </location>
</feature>
<proteinExistence type="predicted"/>
<evidence type="ECO:0000313" key="3">
    <source>
        <dbReference type="EMBL" id="ETN40307.1"/>
    </source>
</evidence>
<keyword evidence="1" id="KW-0175">Coiled coil</keyword>
<dbReference type="VEuPathDB" id="FungiDB:HMPREF1541_04583"/>
<accession>W2RV36</accession>
<dbReference type="GeneID" id="19971922"/>
<protein>
    <submittedName>
        <fullName evidence="3">Uncharacterized protein</fullName>
    </submittedName>
</protein>
<dbReference type="Proteomes" id="UP000030752">
    <property type="component" value="Unassembled WGS sequence"/>
</dbReference>
<dbReference type="EMBL" id="KB822720">
    <property type="protein sequence ID" value="ETN40307.1"/>
    <property type="molecule type" value="Genomic_DNA"/>
</dbReference>
<dbReference type="HOGENOM" id="CLU_613967_0_0_1"/>
<dbReference type="InParanoid" id="W2RV36"/>
<evidence type="ECO:0000256" key="2">
    <source>
        <dbReference type="SAM" id="MobiDB-lite"/>
    </source>
</evidence>